<proteinExistence type="predicted"/>
<name>A0A4W5MUQ4_9TELE</name>
<dbReference type="InterPro" id="IPR003961">
    <property type="entry name" value="FN3_dom"/>
</dbReference>
<dbReference type="CDD" id="cd00063">
    <property type="entry name" value="FN3"/>
    <property type="match status" value="2"/>
</dbReference>
<dbReference type="PROSITE" id="PS50853">
    <property type="entry name" value="FN3"/>
    <property type="match status" value="2"/>
</dbReference>
<evidence type="ECO:0000259" key="1">
    <source>
        <dbReference type="PROSITE" id="PS50853"/>
    </source>
</evidence>
<evidence type="ECO:0000313" key="3">
    <source>
        <dbReference type="Proteomes" id="UP000314982"/>
    </source>
</evidence>
<dbReference type="InterPro" id="IPR013783">
    <property type="entry name" value="Ig-like_fold"/>
</dbReference>
<dbReference type="GeneTree" id="ENSGT00940000158456"/>
<dbReference type="Proteomes" id="UP000314982">
    <property type="component" value="Unassembled WGS sequence"/>
</dbReference>
<dbReference type="AlphaFoldDB" id="A0A4W5MUQ4"/>
<feature type="domain" description="Fibronectin type-III" evidence="1">
    <location>
        <begin position="47"/>
        <end position="85"/>
    </location>
</feature>
<dbReference type="SUPFAM" id="SSF49265">
    <property type="entry name" value="Fibronectin type III"/>
    <property type="match status" value="1"/>
</dbReference>
<dbReference type="Gene3D" id="2.60.40.10">
    <property type="entry name" value="Immunoglobulins"/>
    <property type="match status" value="2"/>
</dbReference>
<reference evidence="3" key="1">
    <citation type="submission" date="2018-06" db="EMBL/GenBank/DDBJ databases">
        <title>Genome assembly of Danube salmon.</title>
        <authorList>
            <person name="Macqueen D.J."/>
            <person name="Gundappa M.K."/>
        </authorList>
    </citation>
    <scope>NUCLEOTIDE SEQUENCE [LARGE SCALE GENOMIC DNA]</scope>
</reference>
<feature type="domain" description="Fibronectin type-III" evidence="1">
    <location>
        <begin position="1"/>
        <end position="46"/>
    </location>
</feature>
<keyword evidence="3" id="KW-1185">Reference proteome</keyword>
<dbReference type="STRING" id="62062.ENSHHUP00000042696"/>
<organism evidence="2 3">
    <name type="scientific">Hucho hucho</name>
    <name type="common">huchen</name>
    <dbReference type="NCBI Taxonomy" id="62062"/>
    <lineage>
        <taxon>Eukaryota</taxon>
        <taxon>Metazoa</taxon>
        <taxon>Chordata</taxon>
        <taxon>Craniata</taxon>
        <taxon>Vertebrata</taxon>
        <taxon>Euteleostomi</taxon>
        <taxon>Actinopterygii</taxon>
        <taxon>Neopterygii</taxon>
        <taxon>Teleostei</taxon>
        <taxon>Protacanthopterygii</taxon>
        <taxon>Salmoniformes</taxon>
        <taxon>Salmonidae</taxon>
        <taxon>Salmoninae</taxon>
        <taxon>Hucho</taxon>
    </lineage>
</organism>
<reference evidence="2" key="3">
    <citation type="submission" date="2025-09" db="UniProtKB">
        <authorList>
            <consortium name="Ensembl"/>
        </authorList>
    </citation>
    <scope>IDENTIFICATION</scope>
</reference>
<reference evidence="2" key="2">
    <citation type="submission" date="2025-08" db="UniProtKB">
        <authorList>
            <consortium name="Ensembl"/>
        </authorList>
    </citation>
    <scope>IDENTIFICATION</scope>
</reference>
<sequence length="85" mass="9274">MRAVGRDQYLSVSGLVPYTQYHIRVQACQADGCGLGEGVYVRTSEAPPEDMDPPTVTAAGATVIQVCWKPPHKPNGLITSYFIHR</sequence>
<evidence type="ECO:0000313" key="2">
    <source>
        <dbReference type="Ensembl" id="ENSHHUP00000042696.1"/>
    </source>
</evidence>
<dbReference type="Ensembl" id="ENSHHUT00000044312.1">
    <property type="protein sequence ID" value="ENSHHUP00000042696.1"/>
    <property type="gene ID" value="ENSHHUG00000026279.1"/>
</dbReference>
<protein>
    <recommendedName>
        <fullName evidence="1">Fibronectin type-III domain-containing protein</fullName>
    </recommendedName>
</protein>
<accession>A0A4W5MUQ4</accession>
<dbReference type="InterPro" id="IPR036116">
    <property type="entry name" value="FN3_sf"/>
</dbReference>